<keyword evidence="1" id="KW-0472">Membrane</keyword>
<dbReference type="RefSeq" id="WP_083578877.1">
    <property type="nucleotide sequence ID" value="NZ_CP009654.1"/>
</dbReference>
<protein>
    <submittedName>
        <fullName evidence="2">Putative membrane protein</fullName>
    </submittedName>
</protein>
<name>A0A1J0KUD8_9GAMM</name>
<evidence type="ECO:0000313" key="3">
    <source>
        <dbReference type="Proteomes" id="UP000182521"/>
    </source>
</evidence>
<proteinExistence type="predicted"/>
<dbReference type="EMBL" id="CP009654">
    <property type="protein sequence ID" value="APC97400.1"/>
    <property type="molecule type" value="Genomic_DNA"/>
</dbReference>
<dbReference type="KEGG" id="frc:KX01_221"/>
<dbReference type="STRING" id="1542390.KX01_221"/>
<evidence type="ECO:0000313" key="2">
    <source>
        <dbReference type="EMBL" id="APC97400.1"/>
    </source>
</evidence>
<sequence length="139" mass="15864">MSVYLPYILIVLALFLLWRKELRPISGIVFAVSIIFALNVGIVGPQGLILIFLTLFISLSLNNSLKKPLIHIFIALLAFVFLLLLSAHIISGFNNLRLLDNVYISKDAIPFSLYLNYDSMVMAVWFTFVFYSNRTIKVY</sequence>
<reference evidence="3" key="1">
    <citation type="submission" date="2014-10" db="EMBL/GenBank/DDBJ databases">
        <authorList>
            <person name="Kuske C.R."/>
            <person name="Challacombe J.F."/>
            <person name="Daligault H.E."/>
            <person name="Davenport K.W."/>
            <person name="Johnson S.L."/>
            <person name="Siddaramappa S."/>
            <person name="Petersen J.M."/>
        </authorList>
    </citation>
    <scope>NUCLEOTIDE SEQUENCE [LARGE SCALE GENOMIC DNA]</scope>
    <source>
        <strain evidence="3">CA97-1460</strain>
    </source>
</reference>
<accession>A0A1J0KUD8</accession>
<feature type="transmembrane region" description="Helical" evidence="1">
    <location>
        <begin position="69"/>
        <end position="91"/>
    </location>
</feature>
<evidence type="ECO:0000256" key="1">
    <source>
        <dbReference type="SAM" id="Phobius"/>
    </source>
</evidence>
<gene>
    <name evidence="2" type="ORF">KX01_221</name>
</gene>
<keyword evidence="3" id="KW-1185">Reference proteome</keyword>
<organism evidence="2 3">
    <name type="scientific">Francisella frigiditurris</name>
    <dbReference type="NCBI Taxonomy" id="1542390"/>
    <lineage>
        <taxon>Bacteria</taxon>
        <taxon>Pseudomonadati</taxon>
        <taxon>Pseudomonadota</taxon>
        <taxon>Gammaproteobacteria</taxon>
        <taxon>Thiotrichales</taxon>
        <taxon>Francisellaceae</taxon>
        <taxon>Francisella</taxon>
    </lineage>
</organism>
<feature type="transmembrane region" description="Helical" evidence="1">
    <location>
        <begin position="29"/>
        <end position="57"/>
    </location>
</feature>
<dbReference type="AlphaFoldDB" id="A0A1J0KUD8"/>
<keyword evidence="1" id="KW-1133">Transmembrane helix</keyword>
<feature type="transmembrane region" description="Helical" evidence="1">
    <location>
        <begin position="111"/>
        <end position="131"/>
    </location>
</feature>
<dbReference type="Proteomes" id="UP000182521">
    <property type="component" value="Chromosome"/>
</dbReference>
<keyword evidence="1" id="KW-0812">Transmembrane</keyword>